<dbReference type="AlphaFoldDB" id="K0YIT2"/>
<reference evidence="4 5" key="1">
    <citation type="submission" date="2012-08" db="EMBL/GenBank/DDBJ databases">
        <title>The Genome Sequence of Slackia piriformis YIT 12062.</title>
        <authorList>
            <consortium name="The Broad Institute Genome Sequencing Platform"/>
            <person name="Earl A."/>
            <person name="Ward D."/>
            <person name="Feldgarden M."/>
            <person name="Gevers D."/>
            <person name="Morotomi M."/>
            <person name="Walker B."/>
            <person name="Young S.K."/>
            <person name="Zeng Q."/>
            <person name="Gargeya S."/>
            <person name="Fitzgerald M."/>
            <person name="Haas B."/>
            <person name="Abouelleil A."/>
            <person name="Alvarado L."/>
            <person name="Arachchi H.M."/>
            <person name="Berlin A.M."/>
            <person name="Chapman S.B."/>
            <person name="Goldberg J."/>
            <person name="Griggs A."/>
            <person name="Gujja S."/>
            <person name="Hansen M."/>
            <person name="Howarth C."/>
            <person name="Imamovic A."/>
            <person name="Larimer J."/>
            <person name="McCowen C."/>
            <person name="Montmayeur A."/>
            <person name="Murphy C."/>
            <person name="Neiman D."/>
            <person name="Pearson M."/>
            <person name="Priest M."/>
            <person name="Roberts A."/>
            <person name="Saif S."/>
            <person name="Shea T."/>
            <person name="Sisk P."/>
            <person name="Sykes S."/>
            <person name="Wortman J."/>
            <person name="Nusbaum C."/>
            <person name="Birren B."/>
        </authorList>
    </citation>
    <scope>NUCLEOTIDE SEQUENCE [LARGE SCALE GENOMIC DNA]</scope>
    <source>
        <strain evidence="4 5">YIT 12062</strain>
    </source>
</reference>
<dbReference type="NCBIfam" id="TIGR00369">
    <property type="entry name" value="unchar_dom_1"/>
    <property type="match status" value="1"/>
</dbReference>
<dbReference type="PANTHER" id="PTHR21660:SF1">
    <property type="entry name" value="ACYL-COENZYME A THIOESTERASE 13"/>
    <property type="match status" value="1"/>
</dbReference>
<dbReference type="HOGENOM" id="CLU_089876_11_1_11"/>
<evidence type="ECO:0000256" key="2">
    <source>
        <dbReference type="ARBA" id="ARBA00022801"/>
    </source>
</evidence>
<dbReference type="eggNOG" id="COG2050">
    <property type="taxonomic scope" value="Bacteria"/>
</dbReference>
<dbReference type="GO" id="GO:0047617">
    <property type="term" value="F:fatty acyl-CoA hydrolase activity"/>
    <property type="evidence" value="ECO:0007669"/>
    <property type="project" value="InterPro"/>
</dbReference>
<keyword evidence="2" id="KW-0378">Hydrolase</keyword>
<comment type="similarity">
    <text evidence="1">Belongs to the thioesterase PaaI family.</text>
</comment>
<dbReference type="PANTHER" id="PTHR21660">
    <property type="entry name" value="THIOESTERASE SUPERFAMILY MEMBER-RELATED"/>
    <property type="match status" value="1"/>
</dbReference>
<dbReference type="RefSeq" id="WP_009139201.1">
    <property type="nucleotide sequence ID" value="NZ_JH815198.1"/>
</dbReference>
<evidence type="ECO:0000313" key="4">
    <source>
        <dbReference type="EMBL" id="EJZ83482.1"/>
    </source>
</evidence>
<dbReference type="EMBL" id="ADMD01000007">
    <property type="protein sequence ID" value="EJZ83482.1"/>
    <property type="molecule type" value="Genomic_DNA"/>
</dbReference>
<dbReference type="Pfam" id="PF03061">
    <property type="entry name" value="4HBT"/>
    <property type="match status" value="1"/>
</dbReference>
<feature type="domain" description="Thioesterase" evidence="3">
    <location>
        <begin position="49"/>
        <end position="121"/>
    </location>
</feature>
<keyword evidence="5" id="KW-1185">Reference proteome</keyword>
<dbReference type="Gene3D" id="3.10.129.10">
    <property type="entry name" value="Hotdog Thioesterase"/>
    <property type="match status" value="1"/>
</dbReference>
<dbReference type="SUPFAM" id="SSF54637">
    <property type="entry name" value="Thioesterase/thiol ester dehydrase-isomerase"/>
    <property type="match status" value="1"/>
</dbReference>
<dbReference type="InterPro" id="IPR006683">
    <property type="entry name" value="Thioestr_dom"/>
</dbReference>
<comment type="caution">
    <text evidence="4">The sequence shown here is derived from an EMBL/GenBank/DDBJ whole genome shotgun (WGS) entry which is preliminary data.</text>
</comment>
<dbReference type="InterPro" id="IPR029069">
    <property type="entry name" value="HotDog_dom_sf"/>
</dbReference>
<accession>K0YIT2</accession>
<dbReference type="InterPro" id="IPR039298">
    <property type="entry name" value="ACOT13"/>
</dbReference>
<evidence type="ECO:0000256" key="1">
    <source>
        <dbReference type="ARBA" id="ARBA00008324"/>
    </source>
</evidence>
<name>K0YIT2_9ACTN</name>
<proteinExistence type="inferred from homology"/>
<dbReference type="InParanoid" id="K0YIT2"/>
<evidence type="ECO:0000313" key="5">
    <source>
        <dbReference type="Proteomes" id="UP000006069"/>
    </source>
</evidence>
<dbReference type="CDD" id="cd03443">
    <property type="entry name" value="PaaI_thioesterase"/>
    <property type="match status" value="1"/>
</dbReference>
<dbReference type="Proteomes" id="UP000006069">
    <property type="component" value="Unassembled WGS sequence"/>
</dbReference>
<dbReference type="InterPro" id="IPR003736">
    <property type="entry name" value="PAAI_dom"/>
</dbReference>
<gene>
    <name evidence="4" type="ORF">HMPREF9451_00987</name>
</gene>
<sequence>MLDERIIESCKSHIRNLRGFDRSEFVSVEKGRFEMRAYPGADCANEYDNVHGGFLLALADEAASGAADTYGYDNATMTVSANFLRPARITDEYLSVVAVVQHAGKRTVVAEVSIARPNGEVAFKSTYTMAVFETRIGE</sequence>
<evidence type="ECO:0000259" key="3">
    <source>
        <dbReference type="Pfam" id="PF03061"/>
    </source>
</evidence>
<organism evidence="4 5">
    <name type="scientific">Slackia piriformis YIT 12062</name>
    <dbReference type="NCBI Taxonomy" id="742818"/>
    <lineage>
        <taxon>Bacteria</taxon>
        <taxon>Bacillati</taxon>
        <taxon>Actinomycetota</taxon>
        <taxon>Coriobacteriia</taxon>
        <taxon>Eggerthellales</taxon>
        <taxon>Eggerthellaceae</taxon>
        <taxon>Slackia</taxon>
    </lineage>
</organism>
<dbReference type="OrthoDB" id="3177782at2"/>
<dbReference type="PATRIC" id="fig|742818.3.peg.1047"/>
<protein>
    <recommendedName>
        <fullName evidence="3">Thioesterase domain-containing protein</fullName>
    </recommendedName>
</protein>